<gene>
    <name evidence="10" type="ORF">Bhyg_14501</name>
</gene>
<reference evidence="10" key="1">
    <citation type="submission" date="2022-07" db="EMBL/GenBank/DDBJ databases">
        <authorList>
            <person name="Trinca V."/>
            <person name="Uliana J.V.C."/>
            <person name="Torres T.T."/>
            <person name="Ward R.J."/>
            <person name="Monesi N."/>
        </authorList>
    </citation>
    <scope>NUCLEOTIDE SEQUENCE</scope>
    <source>
        <strain evidence="10">HSMRA1968</strain>
        <tissue evidence="10">Whole embryos</tissue>
    </source>
</reference>
<evidence type="ECO:0000256" key="1">
    <source>
        <dbReference type="ARBA" id="ARBA00004589"/>
    </source>
</evidence>
<keyword evidence="4 9" id="KW-0732">Signal</keyword>
<accession>A0A9Q0MQ15</accession>
<evidence type="ECO:0000256" key="3">
    <source>
        <dbReference type="ARBA" id="ARBA00022692"/>
    </source>
</evidence>
<comment type="caution">
    <text evidence="10">The sequence shown here is derived from an EMBL/GenBank/DDBJ whole genome shotgun (WGS) entry which is preliminary data.</text>
</comment>
<dbReference type="GO" id="GO:0032222">
    <property type="term" value="P:regulation of synaptic transmission, cholinergic"/>
    <property type="evidence" value="ECO:0007669"/>
    <property type="project" value="InterPro"/>
</dbReference>
<feature type="signal peptide" evidence="9">
    <location>
        <begin position="1"/>
        <end position="25"/>
    </location>
</feature>
<evidence type="ECO:0000256" key="5">
    <source>
        <dbReference type="ARBA" id="ARBA00022989"/>
    </source>
</evidence>
<dbReference type="GO" id="GO:0030431">
    <property type="term" value="P:sleep"/>
    <property type="evidence" value="ECO:0007669"/>
    <property type="project" value="InterPro"/>
</dbReference>
<evidence type="ECO:0000256" key="2">
    <source>
        <dbReference type="ARBA" id="ARBA00022622"/>
    </source>
</evidence>
<keyword evidence="11" id="KW-1185">Reference proteome</keyword>
<keyword evidence="5" id="KW-1133">Transmembrane helix</keyword>
<dbReference type="InterPro" id="IPR031424">
    <property type="entry name" value="QVR-like"/>
</dbReference>
<evidence type="ECO:0000256" key="6">
    <source>
        <dbReference type="ARBA" id="ARBA00023136"/>
    </source>
</evidence>
<dbReference type="OrthoDB" id="75169at2759"/>
<evidence type="ECO:0000256" key="9">
    <source>
        <dbReference type="SAM" id="SignalP"/>
    </source>
</evidence>
<evidence type="ECO:0000256" key="7">
    <source>
        <dbReference type="ARBA" id="ARBA00023180"/>
    </source>
</evidence>
<keyword evidence="3" id="KW-0812">Transmembrane</keyword>
<evidence type="ECO:0000313" key="11">
    <source>
        <dbReference type="Proteomes" id="UP001151699"/>
    </source>
</evidence>
<protein>
    <recommendedName>
        <fullName evidence="12">Protein sleepless</fullName>
    </recommendedName>
</protein>
<evidence type="ECO:0000256" key="4">
    <source>
        <dbReference type="ARBA" id="ARBA00022729"/>
    </source>
</evidence>
<keyword evidence="7" id="KW-0325">Glycoprotein</keyword>
<organism evidence="10 11">
    <name type="scientific">Pseudolycoriella hygida</name>
    <dbReference type="NCBI Taxonomy" id="35572"/>
    <lineage>
        <taxon>Eukaryota</taxon>
        <taxon>Metazoa</taxon>
        <taxon>Ecdysozoa</taxon>
        <taxon>Arthropoda</taxon>
        <taxon>Hexapoda</taxon>
        <taxon>Insecta</taxon>
        <taxon>Pterygota</taxon>
        <taxon>Neoptera</taxon>
        <taxon>Endopterygota</taxon>
        <taxon>Diptera</taxon>
        <taxon>Nematocera</taxon>
        <taxon>Sciaroidea</taxon>
        <taxon>Sciaridae</taxon>
        <taxon>Pseudolycoriella</taxon>
    </lineage>
</organism>
<dbReference type="GO" id="GO:0098552">
    <property type="term" value="C:side of membrane"/>
    <property type="evidence" value="ECO:0007669"/>
    <property type="project" value="UniProtKB-KW"/>
</dbReference>
<evidence type="ECO:0000313" key="10">
    <source>
        <dbReference type="EMBL" id="KAJ6635915.1"/>
    </source>
</evidence>
<dbReference type="EMBL" id="WJQU01000004">
    <property type="protein sequence ID" value="KAJ6635915.1"/>
    <property type="molecule type" value="Genomic_DNA"/>
</dbReference>
<evidence type="ECO:0008006" key="12">
    <source>
        <dbReference type="Google" id="ProtNLM"/>
    </source>
</evidence>
<feature type="chain" id="PRO_5040153018" description="Protein sleepless" evidence="9">
    <location>
        <begin position="26"/>
        <end position="149"/>
    </location>
</feature>
<evidence type="ECO:0000256" key="8">
    <source>
        <dbReference type="ARBA" id="ARBA00023288"/>
    </source>
</evidence>
<proteinExistence type="predicted"/>
<sequence length="149" mass="16397">MKRSSFLLICVFFTVLSGLFQESHAIYCWNCASDNDAFCRDPFEEPAHILGQNGDMKFDDCSVFETTSKKAVCMKTKEFENGRTVLRRQCGYAKVGVSPAQLKKDCLSEYNRLSCDICDTSGCNGAAAYGPVTAVIVTSLASVKFLSLL</sequence>
<comment type="subcellular location">
    <subcellularLocation>
        <location evidence="1">Membrane</location>
        <topology evidence="1">Lipid-anchor</topology>
        <topology evidence="1">GPI-anchor</topology>
    </subcellularLocation>
</comment>
<keyword evidence="6" id="KW-0472">Membrane</keyword>
<dbReference type="Pfam" id="PF17064">
    <property type="entry name" value="QVR"/>
    <property type="match status" value="1"/>
</dbReference>
<dbReference type="AlphaFoldDB" id="A0A9Q0MQ15"/>
<dbReference type="InterPro" id="IPR050975">
    <property type="entry name" value="Sleep_regulator"/>
</dbReference>
<keyword evidence="2" id="KW-0336">GPI-anchor</keyword>
<name>A0A9Q0MQ15_9DIPT</name>
<dbReference type="PANTHER" id="PTHR33562">
    <property type="entry name" value="ATILLA, ISOFORM B-RELATED-RELATED"/>
    <property type="match status" value="1"/>
</dbReference>
<keyword evidence="8" id="KW-0449">Lipoprotein</keyword>
<dbReference type="Proteomes" id="UP001151699">
    <property type="component" value="Chromosome C"/>
</dbReference>